<comment type="subcellular location">
    <subcellularLocation>
        <location evidence="1">Membrane</location>
        <topology evidence="1">Multi-pass membrane protein</topology>
    </subcellularLocation>
</comment>
<evidence type="ECO:0000259" key="8">
    <source>
        <dbReference type="Pfam" id="PF20684"/>
    </source>
</evidence>
<feature type="transmembrane region" description="Helical" evidence="7">
    <location>
        <begin position="93"/>
        <end position="111"/>
    </location>
</feature>
<dbReference type="RefSeq" id="XP_037147442.1">
    <property type="nucleotide sequence ID" value="XM_037297317.1"/>
</dbReference>
<feature type="transmembrane region" description="Helical" evidence="7">
    <location>
        <begin position="123"/>
        <end position="145"/>
    </location>
</feature>
<feature type="transmembrane region" description="Helical" evidence="7">
    <location>
        <begin position="12"/>
        <end position="32"/>
    </location>
</feature>
<feature type="transmembrane region" description="Helical" evidence="7">
    <location>
        <begin position="169"/>
        <end position="193"/>
    </location>
</feature>
<keyword evidence="3 7" id="KW-1133">Transmembrane helix</keyword>
<dbReference type="AlphaFoldDB" id="A0A8H6C6V9"/>
<feature type="region of interest" description="Disordered" evidence="6">
    <location>
        <begin position="284"/>
        <end position="311"/>
    </location>
</feature>
<evidence type="ECO:0000256" key="4">
    <source>
        <dbReference type="ARBA" id="ARBA00023136"/>
    </source>
</evidence>
<keyword evidence="4 7" id="KW-0472">Membrane</keyword>
<keyword evidence="10" id="KW-1185">Reference proteome</keyword>
<proteinExistence type="inferred from homology"/>
<evidence type="ECO:0000256" key="3">
    <source>
        <dbReference type="ARBA" id="ARBA00022989"/>
    </source>
</evidence>
<feature type="compositionally biased region" description="Basic and acidic residues" evidence="6">
    <location>
        <begin position="284"/>
        <end position="294"/>
    </location>
</feature>
<sequence length="311" mass="34505">METNNSGRDQVVRVTVACGILATLAVCLRFVARWRSKATFGADDWWMAASLIPSYCMLAVGSIMITSGKGGHHADTLTESQMATFLKTLDASLITYTLTITMVKISILLLYRRIFTTPSFKRATTVVGIACISWLIAALFCLAFQCHTDAERYNADSIFSSQCIDLKAYWAATTGSNMALDLVILCMPLYMVWNLKLATHQKIWLSGTFALGTFWTSRRTASSSSAKNNGRRSDLGIDPESDQKIEKKPMRWPSERRKSDMELSGFEQLANARIPGGISFLEKAESERTEHNLQDDGGSTMARAKSEESFV</sequence>
<keyword evidence="2 7" id="KW-0812">Transmembrane</keyword>
<evidence type="ECO:0000256" key="1">
    <source>
        <dbReference type="ARBA" id="ARBA00004141"/>
    </source>
</evidence>
<evidence type="ECO:0000313" key="9">
    <source>
        <dbReference type="EMBL" id="KAF6218007.1"/>
    </source>
</evidence>
<protein>
    <recommendedName>
        <fullName evidence="8">Rhodopsin domain-containing protein</fullName>
    </recommendedName>
</protein>
<evidence type="ECO:0000256" key="2">
    <source>
        <dbReference type="ARBA" id="ARBA00022692"/>
    </source>
</evidence>
<dbReference type="PANTHER" id="PTHR33048:SF47">
    <property type="entry name" value="INTEGRAL MEMBRANE PROTEIN-RELATED"/>
    <property type="match status" value="1"/>
</dbReference>
<accession>A0A8H6C6V9</accession>
<evidence type="ECO:0000313" key="10">
    <source>
        <dbReference type="Proteomes" id="UP000593566"/>
    </source>
</evidence>
<dbReference type="PANTHER" id="PTHR33048">
    <property type="entry name" value="PTH11-LIKE INTEGRAL MEMBRANE PROTEIN (AFU_ORTHOLOGUE AFUA_5G11245)"/>
    <property type="match status" value="1"/>
</dbReference>
<feature type="region of interest" description="Disordered" evidence="6">
    <location>
        <begin position="222"/>
        <end position="262"/>
    </location>
</feature>
<comment type="similarity">
    <text evidence="5">Belongs to the SAT4 family.</text>
</comment>
<comment type="caution">
    <text evidence="9">The sequence shown here is derived from an EMBL/GenBank/DDBJ whole genome shotgun (WGS) entry which is preliminary data.</text>
</comment>
<dbReference type="InterPro" id="IPR052337">
    <property type="entry name" value="SAT4-like"/>
</dbReference>
<feature type="transmembrane region" description="Helical" evidence="7">
    <location>
        <begin position="44"/>
        <end position="65"/>
    </location>
</feature>
<evidence type="ECO:0000256" key="5">
    <source>
        <dbReference type="ARBA" id="ARBA00038359"/>
    </source>
</evidence>
<reference evidence="9 10" key="1">
    <citation type="journal article" date="2020" name="Genomics">
        <title>Complete, high-quality genomes from long-read metagenomic sequencing of two wolf lichen thalli reveals enigmatic genome architecture.</title>
        <authorList>
            <person name="McKenzie S.K."/>
            <person name="Walston R.F."/>
            <person name="Allen J.L."/>
        </authorList>
    </citation>
    <scope>NUCLEOTIDE SEQUENCE [LARGE SCALE GENOMIC DNA]</scope>
    <source>
        <strain evidence="9">WasteWater1</strain>
    </source>
</reference>
<feature type="compositionally biased region" description="Basic and acidic residues" evidence="6">
    <location>
        <begin position="231"/>
        <end position="261"/>
    </location>
</feature>
<feature type="domain" description="Rhodopsin" evidence="8">
    <location>
        <begin position="28"/>
        <end position="216"/>
    </location>
</feature>
<evidence type="ECO:0000256" key="7">
    <source>
        <dbReference type="SAM" id="Phobius"/>
    </source>
</evidence>
<dbReference type="Pfam" id="PF20684">
    <property type="entry name" value="Fung_rhodopsin"/>
    <property type="match status" value="1"/>
</dbReference>
<name>A0A8H6C6V9_9LECA</name>
<evidence type="ECO:0000256" key="6">
    <source>
        <dbReference type="SAM" id="MobiDB-lite"/>
    </source>
</evidence>
<dbReference type="GeneID" id="59334820"/>
<dbReference type="Proteomes" id="UP000593566">
    <property type="component" value="Unassembled WGS sequence"/>
</dbReference>
<organism evidence="9 10">
    <name type="scientific">Letharia lupina</name>
    <dbReference type="NCBI Taxonomy" id="560253"/>
    <lineage>
        <taxon>Eukaryota</taxon>
        <taxon>Fungi</taxon>
        <taxon>Dikarya</taxon>
        <taxon>Ascomycota</taxon>
        <taxon>Pezizomycotina</taxon>
        <taxon>Lecanoromycetes</taxon>
        <taxon>OSLEUM clade</taxon>
        <taxon>Lecanoromycetidae</taxon>
        <taxon>Lecanorales</taxon>
        <taxon>Lecanorineae</taxon>
        <taxon>Parmeliaceae</taxon>
        <taxon>Letharia</taxon>
    </lineage>
</organism>
<dbReference type="GO" id="GO:0016020">
    <property type="term" value="C:membrane"/>
    <property type="evidence" value="ECO:0007669"/>
    <property type="project" value="UniProtKB-SubCell"/>
</dbReference>
<dbReference type="EMBL" id="JACCJB010000024">
    <property type="protein sequence ID" value="KAF6218007.1"/>
    <property type="molecule type" value="Genomic_DNA"/>
</dbReference>
<dbReference type="InterPro" id="IPR049326">
    <property type="entry name" value="Rhodopsin_dom_fungi"/>
</dbReference>
<gene>
    <name evidence="9" type="ORF">HO133_006419</name>
</gene>